<evidence type="ECO:0000256" key="5">
    <source>
        <dbReference type="ARBA" id="ARBA00022679"/>
    </source>
</evidence>
<dbReference type="InterPro" id="IPR047182">
    <property type="entry name" value="MRM1"/>
</dbReference>
<dbReference type="GO" id="GO:0016435">
    <property type="term" value="F:rRNA (guanine) methyltransferase activity"/>
    <property type="evidence" value="ECO:0007669"/>
    <property type="project" value="TreeGrafter"/>
</dbReference>
<comment type="subcellular location">
    <subcellularLocation>
        <location evidence="1">Mitochondrion</location>
    </subcellularLocation>
</comment>
<dbReference type="InterPro" id="IPR013123">
    <property type="entry name" value="SpoU_subst-bd"/>
</dbReference>
<evidence type="ECO:0000256" key="7">
    <source>
        <dbReference type="ARBA" id="ARBA00022946"/>
    </source>
</evidence>
<proteinExistence type="inferred from homology"/>
<dbReference type="Pfam" id="PF08032">
    <property type="entry name" value="SpoU_sub_bind"/>
    <property type="match status" value="1"/>
</dbReference>
<dbReference type="InterPro" id="IPR029028">
    <property type="entry name" value="Alpha/beta_knot_MTases"/>
</dbReference>
<evidence type="ECO:0000256" key="8">
    <source>
        <dbReference type="ARBA" id="ARBA00023128"/>
    </source>
</evidence>
<feature type="compositionally biased region" description="Basic and acidic residues" evidence="10">
    <location>
        <begin position="69"/>
        <end position="82"/>
    </location>
</feature>
<keyword evidence="7" id="KW-0809">Transit peptide</keyword>
<keyword evidence="13" id="KW-1185">Reference proteome</keyword>
<comment type="caution">
    <text evidence="12">The sequence shown here is derived from an EMBL/GenBank/DDBJ whole genome shotgun (WGS) entry which is preliminary data.</text>
</comment>
<evidence type="ECO:0000256" key="1">
    <source>
        <dbReference type="ARBA" id="ARBA00004173"/>
    </source>
</evidence>
<dbReference type="AlphaFoldDB" id="A0AAX6MFZ1"/>
<organism evidence="12 13">
    <name type="scientific">Daldinia eschscholtzii</name>
    <dbReference type="NCBI Taxonomy" id="292717"/>
    <lineage>
        <taxon>Eukaryota</taxon>
        <taxon>Fungi</taxon>
        <taxon>Dikarya</taxon>
        <taxon>Ascomycota</taxon>
        <taxon>Pezizomycotina</taxon>
        <taxon>Sordariomycetes</taxon>
        <taxon>Xylariomycetidae</taxon>
        <taxon>Xylariales</taxon>
        <taxon>Hypoxylaceae</taxon>
        <taxon>Daldinia</taxon>
    </lineage>
</organism>
<feature type="domain" description="RNA 2-O ribose methyltransferase substrate binding" evidence="11">
    <location>
        <begin position="179"/>
        <end position="262"/>
    </location>
</feature>
<dbReference type="SMART" id="SM00967">
    <property type="entry name" value="SpoU_sub_bind"/>
    <property type="match status" value="1"/>
</dbReference>
<dbReference type="PANTHER" id="PTHR46103:SF1">
    <property type="entry name" value="RRNA METHYLTRANSFERASE 1, MITOCHONDRIAL"/>
    <property type="match status" value="1"/>
</dbReference>
<protein>
    <recommendedName>
        <fullName evidence="9">rRNA methyltransferase 1, mitochondrial</fullName>
    </recommendedName>
</protein>
<keyword evidence="5" id="KW-0808">Transferase</keyword>
<evidence type="ECO:0000313" key="13">
    <source>
        <dbReference type="Proteomes" id="UP001369815"/>
    </source>
</evidence>
<dbReference type="GO" id="GO:0003723">
    <property type="term" value="F:RNA binding"/>
    <property type="evidence" value="ECO:0007669"/>
    <property type="project" value="InterPro"/>
</dbReference>
<sequence length="492" mass="54198">MKKGKKNITDKGPGPKSRAARFNDPNDSFGKDSWVDAGLSRDQFMKDFNSSPSSARTSFTRAPSTRAPSTREPKRREARDFPQSKPIQENPRPPQRPYKPFKPADSFRPWDARGSQRGRKTNALREARAKPDFKRSFPDFEPPPQRQRREEDERPAPRASTPTEHGPVRIPRTTAASQFLYGYSVVEAALKQTRRKLYKLYIYDGENRQDASRNIGLERKASQAGIPVTKVKDSAGLRMMEKMSEGRPHNGFVLEASPLPQIPIRSLGSLTEKPTRGFNIELGHQSAEEAQVNGTSNFVKYSLPPNRKPFVLVLDGILDPGNLGAILRSAAFLGVNAIGITQGHSAPLTSVAVKASAGASEIMQLFSINSILDFLTKSREAGWAVYAAVAPTNRPREGKNITLDKLDTYDPLSSEPTILIVGSEGEGLDKKTRRMADFEISIPNHSGSIMVDSLNASVATAILCSAFLKNQHSGGVFDRVLEAKGDASDQLW</sequence>
<dbReference type="Pfam" id="PF00588">
    <property type="entry name" value="SpoU_methylase"/>
    <property type="match status" value="1"/>
</dbReference>
<dbReference type="InterPro" id="IPR029026">
    <property type="entry name" value="tRNA_m1G_MTases_N"/>
</dbReference>
<feature type="compositionally biased region" description="Basic and acidic residues" evidence="10">
    <location>
        <begin position="123"/>
        <end position="138"/>
    </location>
</feature>
<dbReference type="SUPFAM" id="SSF55315">
    <property type="entry name" value="L30e-like"/>
    <property type="match status" value="1"/>
</dbReference>
<comment type="similarity">
    <text evidence="2">Belongs to the class IV-like SAM-binding methyltransferase superfamily. RNA methyltransferase TrmH family.</text>
</comment>
<feature type="compositionally biased region" description="Basic and acidic residues" evidence="10">
    <location>
        <begin position="147"/>
        <end position="156"/>
    </location>
</feature>
<name>A0AAX6MFZ1_9PEZI</name>
<accession>A0AAX6MFZ1</accession>
<keyword evidence="6" id="KW-0949">S-adenosyl-L-methionine</keyword>
<dbReference type="GO" id="GO:0005739">
    <property type="term" value="C:mitochondrion"/>
    <property type="evidence" value="ECO:0007669"/>
    <property type="project" value="UniProtKB-SubCell"/>
</dbReference>
<keyword evidence="3" id="KW-0698">rRNA processing</keyword>
<reference evidence="12 13" key="1">
    <citation type="journal article" date="2024" name="Front Chem Biol">
        <title>Unveiling the potential of Daldinia eschscholtzii MFLUCC 19-0629 through bioactivity and bioinformatics studies for enhanced sustainable agriculture production.</title>
        <authorList>
            <person name="Brooks S."/>
            <person name="Weaver J.A."/>
            <person name="Klomchit A."/>
            <person name="Alharthi S.A."/>
            <person name="Onlamun T."/>
            <person name="Nurani R."/>
            <person name="Vong T.K."/>
            <person name="Alberti F."/>
            <person name="Greco C."/>
        </authorList>
    </citation>
    <scope>NUCLEOTIDE SEQUENCE [LARGE SCALE GENOMIC DNA]</scope>
    <source>
        <strain evidence="12">MFLUCC 19-0629</strain>
    </source>
</reference>
<dbReference type="InterPro" id="IPR001537">
    <property type="entry name" value="SpoU_MeTrfase"/>
</dbReference>
<evidence type="ECO:0000256" key="2">
    <source>
        <dbReference type="ARBA" id="ARBA00007228"/>
    </source>
</evidence>
<evidence type="ECO:0000259" key="11">
    <source>
        <dbReference type="SMART" id="SM00967"/>
    </source>
</evidence>
<dbReference type="Gene3D" id="3.40.1280.10">
    <property type="match status" value="1"/>
</dbReference>
<evidence type="ECO:0000313" key="12">
    <source>
        <dbReference type="EMBL" id="KAK6951414.1"/>
    </source>
</evidence>
<feature type="region of interest" description="Disordered" evidence="10">
    <location>
        <begin position="1"/>
        <end position="171"/>
    </location>
</feature>
<dbReference type="PANTHER" id="PTHR46103">
    <property type="entry name" value="RRNA METHYLTRANSFERASE 1, MITOCHONDRIAL"/>
    <property type="match status" value="1"/>
</dbReference>
<dbReference type="InterPro" id="IPR047261">
    <property type="entry name" value="MRM1_MeTrfase_dom"/>
</dbReference>
<keyword evidence="8" id="KW-0496">Mitochondrion</keyword>
<dbReference type="EMBL" id="JBANMG010000007">
    <property type="protein sequence ID" value="KAK6951414.1"/>
    <property type="molecule type" value="Genomic_DNA"/>
</dbReference>
<dbReference type="InterPro" id="IPR029064">
    <property type="entry name" value="Ribosomal_eL30-like_sf"/>
</dbReference>
<dbReference type="SUPFAM" id="SSF75217">
    <property type="entry name" value="alpha/beta knot"/>
    <property type="match status" value="1"/>
</dbReference>
<evidence type="ECO:0000256" key="9">
    <source>
        <dbReference type="ARBA" id="ARBA00034881"/>
    </source>
</evidence>
<evidence type="ECO:0000256" key="10">
    <source>
        <dbReference type="SAM" id="MobiDB-lite"/>
    </source>
</evidence>
<evidence type="ECO:0000256" key="3">
    <source>
        <dbReference type="ARBA" id="ARBA00022552"/>
    </source>
</evidence>
<gene>
    <name evidence="12" type="ORF">Daesc_007949</name>
</gene>
<evidence type="ECO:0000256" key="6">
    <source>
        <dbReference type="ARBA" id="ARBA00022691"/>
    </source>
</evidence>
<dbReference type="Gene3D" id="3.30.1330.30">
    <property type="match status" value="1"/>
</dbReference>
<feature type="compositionally biased region" description="Polar residues" evidence="10">
    <location>
        <begin position="48"/>
        <end position="68"/>
    </location>
</feature>
<evidence type="ECO:0000256" key="4">
    <source>
        <dbReference type="ARBA" id="ARBA00022603"/>
    </source>
</evidence>
<dbReference type="CDD" id="cd18105">
    <property type="entry name" value="SpoU-like_MRM1"/>
    <property type="match status" value="1"/>
</dbReference>
<dbReference type="Proteomes" id="UP001369815">
    <property type="component" value="Unassembled WGS sequence"/>
</dbReference>
<keyword evidence="4" id="KW-0489">Methyltransferase</keyword>